<dbReference type="Proteomes" id="UP000002432">
    <property type="component" value="Chromosome"/>
</dbReference>
<evidence type="ECO:0000313" key="10">
    <source>
        <dbReference type="EMBL" id="ABF40900.1"/>
    </source>
</evidence>
<keyword evidence="6 7" id="KW-0961">Cell wall biogenesis/degradation</keyword>
<organism evidence="10 11">
    <name type="scientific">Koribacter versatilis (strain Ellin345)</name>
    <dbReference type="NCBI Taxonomy" id="204669"/>
    <lineage>
        <taxon>Bacteria</taxon>
        <taxon>Pseudomonadati</taxon>
        <taxon>Acidobacteriota</taxon>
        <taxon>Terriglobia</taxon>
        <taxon>Terriglobales</taxon>
        <taxon>Candidatus Korobacteraceae</taxon>
        <taxon>Candidatus Korobacter</taxon>
    </lineage>
</organism>
<dbReference type="OrthoDB" id="9778545at2"/>
<evidence type="ECO:0000313" key="11">
    <source>
        <dbReference type="Proteomes" id="UP000002432"/>
    </source>
</evidence>
<dbReference type="UniPathway" id="UPA00219"/>
<keyword evidence="5 7" id="KW-0573">Peptidoglycan synthesis</keyword>
<dbReference type="InterPro" id="IPR045380">
    <property type="entry name" value="LD_TPept_scaffold_dom"/>
</dbReference>
<evidence type="ECO:0000256" key="5">
    <source>
        <dbReference type="ARBA" id="ARBA00022984"/>
    </source>
</evidence>
<dbReference type="GO" id="GO:0004180">
    <property type="term" value="F:carboxypeptidase activity"/>
    <property type="evidence" value="ECO:0007669"/>
    <property type="project" value="UniProtKB-ARBA"/>
</dbReference>
<dbReference type="AlphaFoldDB" id="Q1IQF0"/>
<evidence type="ECO:0000256" key="7">
    <source>
        <dbReference type="PROSITE-ProRule" id="PRU01373"/>
    </source>
</evidence>
<gene>
    <name evidence="10" type="ordered locus">Acid345_1899</name>
</gene>
<dbReference type="InterPro" id="IPR005490">
    <property type="entry name" value="LD_TPept_cat_dom"/>
</dbReference>
<feature type="active site" description="Proton donor/acceptor" evidence="7">
    <location>
        <position position="456"/>
    </location>
</feature>
<dbReference type="PANTHER" id="PTHR41533:SF2">
    <property type="entry name" value="BLR7131 PROTEIN"/>
    <property type="match status" value="1"/>
</dbReference>
<dbReference type="EMBL" id="CP000360">
    <property type="protein sequence ID" value="ABF40900.1"/>
    <property type="molecule type" value="Genomic_DNA"/>
</dbReference>
<dbReference type="Gene3D" id="2.40.440.10">
    <property type="entry name" value="L,D-transpeptidase catalytic domain-like"/>
    <property type="match status" value="1"/>
</dbReference>
<dbReference type="SUPFAM" id="SSF47090">
    <property type="entry name" value="PGBD-like"/>
    <property type="match status" value="1"/>
</dbReference>
<comment type="pathway">
    <text evidence="1 7">Cell wall biogenesis; peptidoglycan biosynthesis.</text>
</comment>
<protein>
    <recommendedName>
        <fullName evidence="9">L,D-TPase catalytic domain-containing protein</fullName>
    </recommendedName>
</protein>
<dbReference type="PROSITE" id="PS52029">
    <property type="entry name" value="LD_TPASE"/>
    <property type="match status" value="1"/>
</dbReference>
<dbReference type="InterPro" id="IPR052905">
    <property type="entry name" value="LD-transpeptidase_YkuD-like"/>
</dbReference>
<keyword evidence="8" id="KW-0732">Signal</keyword>
<feature type="signal peptide" evidence="8">
    <location>
        <begin position="1"/>
        <end position="26"/>
    </location>
</feature>
<comment type="similarity">
    <text evidence="2">Belongs to the YkuD family.</text>
</comment>
<keyword evidence="4 7" id="KW-0133">Cell shape</keyword>
<evidence type="ECO:0000259" key="9">
    <source>
        <dbReference type="PROSITE" id="PS52029"/>
    </source>
</evidence>
<evidence type="ECO:0000256" key="6">
    <source>
        <dbReference type="ARBA" id="ARBA00023316"/>
    </source>
</evidence>
<feature type="chain" id="PRO_5004191441" description="L,D-TPase catalytic domain-containing protein" evidence="8">
    <location>
        <begin position="27"/>
        <end position="561"/>
    </location>
</feature>
<reference evidence="10 11" key="1">
    <citation type="journal article" date="2009" name="Appl. Environ. Microbiol.">
        <title>Three genomes from the phylum Acidobacteria provide insight into the lifestyles of these microorganisms in soils.</title>
        <authorList>
            <person name="Ward N.L."/>
            <person name="Challacombe J.F."/>
            <person name="Janssen P.H."/>
            <person name="Henrissat B."/>
            <person name="Coutinho P.M."/>
            <person name="Wu M."/>
            <person name="Xie G."/>
            <person name="Haft D.H."/>
            <person name="Sait M."/>
            <person name="Badger J."/>
            <person name="Barabote R.D."/>
            <person name="Bradley B."/>
            <person name="Brettin T.S."/>
            <person name="Brinkac L.M."/>
            <person name="Bruce D."/>
            <person name="Creasy T."/>
            <person name="Daugherty S.C."/>
            <person name="Davidsen T.M."/>
            <person name="DeBoy R.T."/>
            <person name="Detter J.C."/>
            <person name="Dodson R.J."/>
            <person name="Durkin A.S."/>
            <person name="Ganapathy A."/>
            <person name="Gwinn-Giglio M."/>
            <person name="Han C.S."/>
            <person name="Khouri H."/>
            <person name="Kiss H."/>
            <person name="Kothari S.P."/>
            <person name="Madupu R."/>
            <person name="Nelson K.E."/>
            <person name="Nelson W.C."/>
            <person name="Paulsen I."/>
            <person name="Penn K."/>
            <person name="Ren Q."/>
            <person name="Rosovitz M.J."/>
            <person name="Selengut J.D."/>
            <person name="Shrivastava S."/>
            <person name="Sullivan S.A."/>
            <person name="Tapia R."/>
            <person name="Thompson L.S."/>
            <person name="Watkins K.L."/>
            <person name="Yang Q."/>
            <person name="Yu C."/>
            <person name="Zafar N."/>
            <person name="Zhou L."/>
            <person name="Kuske C.R."/>
        </authorList>
    </citation>
    <scope>NUCLEOTIDE SEQUENCE [LARGE SCALE GENOMIC DNA]</scope>
    <source>
        <strain evidence="10 11">Ellin345</strain>
    </source>
</reference>
<name>Q1IQF0_KORVE</name>
<evidence type="ECO:0000256" key="2">
    <source>
        <dbReference type="ARBA" id="ARBA00005992"/>
    </source>
</evidence>
<feature type="active site" description="Nucleophile" evidence="7">
    <location>
        <position position="476"/>
    </location>
</feature>
<evidence type="ECO:0000256" key="8">
    <source>
        <dbReference type="SAM" id="SignalP"/>
    </source>
</evidence>
<dbReference type="RefSeq" id="WP_011522702.1">
    <property type="nucleotide sequence ID" value="NC_008009.1"/>
</dbReference>
<dbReference type="InterPro" id="IPR038063">
    <property type="entry name" value="Transpep_catalytic_dom"/>
</dbReference>
<dbReference type="KEGG" id="aba:Acid345_1899"/>
<dbReference type="PANTHER" id="PTHR41533">
    <property type="entry name" value="L,D-TRANSPEPTIDASE HI_1667-RELATED"/>
    <property type="match status" value="1"/>
</dbReference>
<dbReference type="CDD" id="cd16913">
    <property type="entry name" value="YkuD_like"/>
    <property type="match status" value="1"/>
</dbReference>
<feature type="domain" description="L,D-TPase catalytic" evidence="9">
    <location>
        <begin position="321"/>
        <end position="499"/>
    </location>
</feature>
<dbReference type="SUPFAM" id="SSF141523">
    <property type="entry name" value="L,D-transpeptidase catalytic domain-like"/>
    <property type="match status" value="1"/>
</dbReference>
<proteinExistence type="inferred from homology"/>
<keyword evidence="3" id="KW-0808">Transferase</keyword>
<dbReference type="EnsemblBacteria" id="ABF40900">
    <property type="protein sequence ID" value="ABF40900"/>
    <property type="gene ID" value="Acid345_1899"/>
</dbReference>
<dbReference type="GO" id="GO:0009252">
    <property type="term" value="P:peptidoglycan biosynthetic process"/>
    <property type="evidence" value="ECO:0007669"/>
    <property type="project" value="UniProtKB-UniPathway"/>
</dbReference>
<dbReference type="STRING" id="204669.Acid345_1899"/>
<evidence type="ECO:0000256" key="4">
    <source>
        <dbReference type="ARBA" id="ARBA00022960"/>
    </source>
</evidence>
<dbReference type="eggNOG" id="COG2989">
    <property type="taxonomic scope" value="Bacteria"/>
</dbReference>
<dbReference type="Pfam" id="PF03734">
    <property type="entry name" value="YkuD"/>
    <property type="match status" value="1"/>
</dbReference>
<evidence type="ECO:0000256" key="1">
    <source>
        <dbReference type="ARBA" id="ARBA00004752"/>
    </source>
</evidence>
<dbReference type="Pfam" id="PF20142">
    <property type="entry name" value="Scaffold"/>
    <property type="match status" value="1"/>
</dbReference>
<accession>Q1IQF0</accession>
<dbReference type="Pfam" id="PF01471">
    <property type="entry name" value="PG_binding_1"/>
    <property type="match status" value="1"/>
</dbReference>
<dbReference type="GO" id="GO:0008360">
    <property type="term" value="P:regulation of cell shape"/>
    <property type="evidence" value="ECO:0007669"/>
    <property type="project" value="UniProtKB-UniRule"/>
</dbReference>
<keyword evidence="11" id="KW-1185">Reference proteome</keyword>
<dbReference type="GO" id="GO:0071555">
    <property type="term" value="P:cell wall organization"/>
    <property type="evidence" value="ECO:0007669"/>
    <property type="project" value="UniProtKB-UniRule"/>
</dbReference>
<dbReference type="HOGENOM" id="CLU_020360_3_4_0"/>
<evidence type="ECO:0000256" key="3">
    <source>
        <dbReference type="ARBA" id="ARBA00022679"/>
    </source>
</evidence>
<dbReference type="InterPro" id="IPR036365">
    <property type="entry name" value="PGBD-like_sf"/>
</dbReference>
<dbReference type="InterPro" id="IPR002477">
    <property type="entry name" value="Peptidoglycan-bd-like"/>
</dbReference>
<sequence>MPLRRRFTAFVYLLMFGLLLPHVAHAQKKPASAKPAGSPALQSAIRAGQLPDMRWPNFSDYRVQIDNFYKASNYSLAWIEAGTPTDHARQMIAILSAADSQGLNAEDYDGLRWPDRISKLAAAHAPEDEDVFDLALTVSTMRYISDMHIGRINPTHFQFGLDVEHKKLDLPSFVRNMLSSPDDLTHTIAKVGPPFAGYEATRQAMLQYTQLAKQPDTEKLPLPVGVVYQGGYYDHMPALAKRLQQLGDLDPKVIILADAIKYDDPLMGGVAHFQSRHGLPNDGNLTSDTIDALNIPIADRLEQLKLALERYRWIRYQFTSPPVVVNVPEFKLFGYDGSGTQILSMGVNVGDAFDFQTPIFEGDIRYIVFRPYWYVTPTIQRDEMVPSVEEDRTYLEQNEMEVVDKDGKVIASGAISDAVLKHLKNGSYSIRQRPGADNALGLVKIIFPNSHNVYLHDTPEFKTMFSKAPRALSHGCIHLEKPADLAYWLLRDKTDWSLDKVKEAMQHGRDNSSVTLTKPVPILILYVTARAQTNGTVQFFKDIYGHDVELKAALAKGYPYP</sequence>
<dbReference type="GO" id="GO:0016740">
    <property type="term" value="F:transferase activity"/>
    <property type="evidence" value="ECO:0007669"/>
    <property type="project" value="UniProtKB-KW"/>
</dbReference>